<dbReference type="InterPro" id="IPR011055">
    <property type="entry name" value="Dup_hybrid_motif"/>
</dbReference>
<keyword evidence="11" id="KW-1185">Reference proteome</keyword>
<gene>
    <name evidence="10" type="ORF">BX592_12134</name>
</gene>
<feature type="region of interest" description="Disordered" evidence="7">
    <location>
        <begin position="37"/>
        <end position="62"/>
    </location>
</feature>
<keyword evidence="6" id="KW-0482">Metalloprotease</keyword>
<evidence type="ECO:0000256" key="1">
    <source>
        <dbReference type="ARBA" id="ARBA00001947"/>
    </source>
</evidence>
<organism evidence="10 11">
    <name type="scientific">Paraburkholderia rhizosphaerae</name>
    <dbReference type="NCBI Taxonomy" id="480658"/>
    <lineage>
        <taxon>Bacteria</taxon>
        <taxon>Pseudomonadati</taxon>
        <taxon>Pseudomonadota</taxon>
        <taxon>Betaproteobacteria</taxon>
        <taxon>Burkholderiales</taxon>
        <taxon>Burkholderiaceae</taxon>
        <taxon>Paraburkholderia</taxon>
    </lineage>
</organism>
<dbReference type="PANTHER" id="PTHR21666">
    <property type="entry name" value="PEPTIDASE-RELATED"/>
    <property type="match status" value="1"/>
</dbReference>
<evidence type="ECO:0000256" key="3">
    <source>
        <dbReference type="ARBA" id="ARBA00022723"/>
    </source>
</evidence>
<reference evidence="10 11" key="1">
    <citation type="submission" date="2019-03" db="EMBL/GenBank/DDBJ databases">
        <title>Genomic Encyclopedia of Type Strains, Phase III (KMG-III): the genomes of soil and plant-associated and newly described type strains.</title>
        <authorList>
            <person name="Whitman W."/>
        </authorList>
    </citation>
    <scope>NUCLEOTIDE SEQUENCE [LARGE SCALE GENOMIC DNA]</scope>
    <source>
        <strain evidence="10 11">LMG 29544</strain>
    </source>
</reference>
<feature type="chain" id="PRO_5020588439" evidence="8">
    <location>
        <begin position="28"/>
        <end position="376"/>
    </location>
</feature>
<dbReference type="RefSeq" id="WP_243849709.1">
    <property type="nucleotide sequence ID" value="NZ_JBHLUW010000037.1"/>
</dbReference>
<keyword evidence="3" id="KW-0479">Metal-binding</keyword>
<evidence type="ECO:0000256" key="5">
    <source>
        <dbReference type="ARBA" id="ARBA00022833"/>
    </source>
</evidence>
<keyword evidence="5" id="KW-0862">Zinc</keyword>
<sequence>MPFPVVATLSTRAGKVILVCAISSACAALLFSQSFSVPSKKPRADGDDADELPAQPLSRDAEASRAARAAAASAPQQAASAVPDVNAANAAASAATDAETNAAKSASSAPPPAMTVRSVPLHTSFDDAMQRLGVNAATTALLVHAYAGVINFHRDLREGDTVSIVVAPPAASGPRNAADSEPLAVRVQHGTTSHDLFLHRNLQGKPFYYTKSGAATTPSFERYPLAYSRVSSGFALRRLDPVTHQWQSHDGVDLAAPAGTPVYATARGTVSFIGRERGYGRIVVLNNVRPYQTAFAHLSRFAKGLHRGSRVRRGQVIGYVGSSGWATGPHLHFEVRVHHVPRDPLTVALPGNDAGGLHGDEQARFAAQAQRLSALL</sequence>
<dbReference type="Proteomes" id="UP000295509">
    <property type="component" value="Unassembled WGS sequence"/>
</dbReference>
<accession>A0A4R8LJ49</accession>
<evidence type="ECO:0000259" key="9">
    <source>
        <dbReference type="Pfam" id="PF01551"/>
    </source>
</evidence>
<dbReference type="GO" id="GO:0004222">
    <property type="term" value="F:metalloendopeptidase activity"/>
    <property type="evidence" value="ECO:0007669"/>
    <property type="project" value="TreeGrafter"/>
</dbReference>
<dbReference type="EMBL" id="SORE01000021">
    <property type="protein sequence ID" value="TDY42463.1"/>
    <property type="molecule type" value="Genomic_DNA"/>
</dbReference>
<dbReference type="CDD" id="cd12797">
    <property type="entry name" value="M23_peptidase"/>
    <property type="match status" value="1"/>
</dbReference>
<dbReference type="InterPro" id="IPR016047">
    <property type="entry name" value="M23ase_b-sheet_dom"/>
</dbReference>
<dbReference type="GO" id="GO:0046872">
    <property type="term" value="F:metal ion binding"/>
    <property type="evidence" value="ECO:0007669"/>
    <property type="project" value="UniProtKB-KW"/>
</dbReference>
<keyword evidence="4 10" id="KW-0378">Hydrolase</keyword>
<proteinExistence type="predicted"/>
<protein>
    <submittedName>
        <fullName evidence="10">Murein DD-endopeptidase MepM/ murein hydrolase activator NlpD</fullName>
    </submittedName>
</protein>
<dbReference type="Gene3D" id="3.10.450.350">
    <property type="match status" value="1"/>
</dbReference>
<dbReference type="GO" id="GO:0006508">
    <property type="term" value="P:proteolysis"/>
    <property type="evidence" value="ECO:0007669"/>
    <property type="project" value="UniProtKB-KW"/>
</dbReference>
<dbReference type="SUPFAM" id="SSF51261">
    <property type="entry name" value="Duplicated hybrid motif"/>
    <property type="match status" value="1"/>
</dbReference>
<keyword evidence="8" id="KW-0732">Signal</keyword>
<evidence type="ECO:0000256" key="7">
    <source>
        <dbReference type="SAM" id="MobiDB-lite"/>
    </source>
</evidence>
<evidence type="ECO:0000256" key="6">
    <source>
        <dbReference type="ARBA" id="ARBA00023049"/>
    </source>
</evidence>
<evidence type="ECO:0000313" key="10">
    <source>
        <dbReference type="EMBL" id="TDY42463.1"/>
    </source>
</evidence>
<feature type="signal peptide" evidence="8">
    <location>
        <begin position="1"/>
        <end position="27"/>
    </location>
</feature>
<evidence type="ECO:0000256" key="2">
    <source>
        <dbReference type="ARBA" id="ARBA00022670"/>
    </source>
</evidence>
<dbReference type="AlphaFoldDB" id="A0A4R8LJ49"/>
<comment type="caution">
    <text evidence="10">The sequence shown here is derived from an EMBL/GenBank/DDBJ whole genome shotgun (WGS) entry which is preliminary data.</text>
</comment>
<name>A0A4R8LJ49_9BURK</name>
<dbReference type="InterPro" id="IPR050570">
    <property type="entry name" value="Cell_wall_metabolism_enzyme"/>
</dbReference>
<dbReference type="Gene3D" id="2.70.70.10">
    <property type="entry name" value="Glucose Permease (Domain IIA)"/>
    <property type="match status" value="1"/>
</dbReference>
<evidence type="ECO:0000256" key="4">
    <source>
        <dbReference type="ARBA" id="ARBA00022801"/>
    </source>
</evidence>
<evidence type="ECO:0000256" key="8">
    <source>
        <dbReference type="SAM" id="SignalP"/>
    </source>
</evidence>
<evidence type="ECO:0000313" key="11">
    <source>
        <dbReference type="Proteomes" id="UP000295509"/>
    </source>
</evidence>
<dbReference type="Pfam" id="PF01551">
    <property type="entry name" value="Peptidase_M23"/>
    <property type="match status" value="1"/>
</dbReference>
<keyword evidence="2" id="KW-0645">Protease</keyword>
<feature type="domain" description="M23ase beta-sheet core" evidence="9">
    <location>
        <begin position="248"/>
        <end position="344"/>
    </location>
</feature>
<dbReference type="PANTHER" id="PTHR21666:SF288">
    <property type="entry name" value="CELL DIVISION PROTEIN YTFB"/>
    <property type="match status" value="1"/>
</dbReference>
<comment type="cofactor">
    <cofactor evidence="1">
        <name>Zn(2+)</name>
        <dbReference type="ChEBI" id="CHEBI:29105"/>
    </cofactor>
</comment>